<name>A0A9Y2AIT8_9FIRM</name>
<dbReference type="KEGG" id="sgbi:P3F81_00310"/>
<evidence type="ECO:0000313" key="7">
    <source>
        <dbReference type="EMBL" id="WIW70811.1"/>
    </source>
</evidence>
<organism evidence="7 8">
    <name type="scientific">Selenobaculum gibii</name>
    <dbReference type="NCBI Taxonomy" id="3054208"/>
    <lineage>
        <taxon>Bacteria</taxon>
        <taxon>Bacillati</taxon>
        <taxon>Bacillota</taxon>
        <taxon>Negativicutes</taxon>
        <taxon>Selenomonadales</taxon>
        <taxon>Selenomonadaceae</taxon>
        <taxon>Selenobaculum</taxon>
    </lineage>
</organism>
<feature type="transmembrane region" description="Helical" evidence="4">
    <location>
        <begin position="12"/>
        <end position="32"/>
    </location>
</feature>
<feature type="domain" description="YbhG-like alpha-helical hairpin" evidence="5">
    <location>
        <begin position="81"/>
        <end position="210"/>
    </location>
</feature>
<dbReference type="PANTHER" id="PTHR32347">
    <property type="entry name" value="EFFLUX SYSTEM COMPONENT YKNX-RELATED"/>
    <property type="match status" value="1"/>
</dbReference>
<keyword evidence="4" id="KW-1133">Transmembrane helix</keyword>
<evidence type="ECO:0000259" key="5">
    <source>
        <dbReference type="Pfam" id="PF25881"/>
    </source>
</evidence>
<feature type="domain" description="CusB-like beta-barrel" evidence="6">
    <location>
        <begin position="247"/>
        <end position="290"/>
    </location>
</feature>
<evidence type="ECO:0000256" key="3">
    <source>
        <dbReference type="SAM" id="Coils"/>
    </source>
</evidence>
<dbReference type="Gene3D" id="2.40.50.100">
    <property type="match status" value="1"/>
</dbReference>
<feature type="coiled-coil region" evidence="3">
    <location>
        <begin position="140"/>
        <end position="214"/>
    </location>
</feature>
<evidence type="ECO:0000259" key="6">
    <source>
        <dbReference type="Pfam" id="PF25954"/>
    </source>
</evidence>
<dbReference type="Proteomes" id="UP001243623">
    <property type="component" value="Chromosome"/>
</dbReference>
<gene>
    <name evidence="7" type="ORF">P3F81_00310</name>
</gene>
<evidence type="ECO:0000256" key="1">
    <source>
        <dbReference type="ARBA" id="ARBA00004196"/>
    </source>
</evidence>
<keyword evidence="4" id="KW-0812">Transmembrane</keyword>
<dbReference type="GO" id="GO:0055085">
    <property type="term" value="P:transmembrane transport"/>
    <property type="evidence" value="ECO:0007669"/>
    <property type="project" value="InterPro"/>
</dbReference>
<dbReference type="Gene3D" id="2.40.30.170">
    <property type="match status" value="1"/>
</dbReference>
<dbReference type="SUPFAM" id="SSF111369">
    <property type="entry name" value="HlyD-like secretion proteins"/>
    <property type="match status" value="2"/>
</dbReference>
<keyword evidence="2 3" id="KW-0175">Coiled coil</keyword>
<dbReference type="InterPro" id="IPR050465">
    <property type="entry name" value="UPF0194_transport"/>
</dbReference>
<evidence type="ECO:0000256" key="2">
    <source>
        <dbReference type="ARBA" id="ARBA00023054"/>
    </source>
</evidence>
<evidence type="ECO:0000256" key="4">
    <source>
        <dbReference type="SAM" id="Phobius"/>
    </source>
</evidence>
<reference evidence="7" key="1">
    <citation type="submission" date="2023-03" db="EMBL/GenBank/DDBJ databases">
        <title>Selenobaculum gbiensis gen. nov. sp. nov., a new bacterium isolated from the gut microbiota of IBD patient.</title>
        <authorList>
            <person name="Yeo S."/>
            <person name="Park H."/>
            <person name="Huh C.S."/>
        </authorList>
    </citation>
    <scope>NUCLEOTIDE SEQUENCE</scope>
    <source>
        <strain evidence="7">ICN-92133</strain>
    </source>
</reference>
<dbReference type="Pfam" id="PF25881">
    <property type="entry name" value="HH_YBHG"/>
    <property type="match status" value="1"/>
</dbReference>
<dbReference type="EMBL" id="CP120678">
    <property type="protein sequence ID" value="WIW70811.1"/>
    <property type="molecule type" value="Genomic_DNA"/>
</dbReference>
<dbReference type="RefSeq" id="WP_147669270.1">
    <property type="nucleotide sequence ID" value="NZ_CP120678.1"/>
</dbReference>
<accession>A0A9Y2AIT8</accession>
<dbReference type="GO" id="GO:0030313">
    <property type="term" value="C:cell envelope"/>
    <property type="evidence" value="ECO:0007669"/>
    <property type="project" value="UniProtKB-SubCell"/>
</dbReference>
<sequence>MNDVSTKITNKKIIALAIFFVLLFIGTSLWWWHYSNRIVSTNDARVKGTMTTVSAKISGRVEQILVEEGSVVEAGQPIAMLEQKEYENKVTTAKANLEMAKAKLAEVVSGNRPQEISQANAIVLQKKSLYENSRKNYERNQALFQQNAISEQQLDAAKTEMESSLANYQSAQESLSLSKEGSRQEDVDLNNAAVLQAEAELANAQIQLEDTIIKAPSSGIIGKKSIELGEYISVGKPLFNITNLDDVWINANIEETYFGKITLGNPVEFTIDAYPGMKFTGEVYETSPATGAQYSVLPTENASGNFTKITQRIPIKIRPAASSYSLKPGMSAVVTIHVK</sequence>
<dbReference type="Pfam" id="PF25954">
    <property type="entry name" value="Beta-barrel_RND_2"/>
    <property type="match status" value="1"/>
</dbReference>
<dbReference type="InterPro" id="IPR058792">
    <property type="entry name" value="Beta-barrel_RND_2"/>
</dbReference>
<comment type="subcellular location">
    <subcellularLocation>
        <location evidence="1">Cell envelope</location>
    </subcellularLocation>
</comment>
<proteinExistence type="predicted"/>
<evidence type="ECO:0000313" key="8">
    <source>
        <dbReference type="Proteomes" id="UP001243623"/>
    </source>
</evidence>
<dbReference type="InterPro" id="IPR059052">
    <property type="entry name" value="HH_YbhG-like"/>
</dbReference>
<protein>
    <submittedName>
        <fullName evidence="7">HlyD family secretion protein</fullName>
    </submittedName>
</protein>
<keyword evidence="8" id="KW-1185">Reference proteome</keyword>
<keyword evidence="4" id="KW-0472">Membrane</keyword>
<dbReference type="Gene3D" id="1.10.287.470">
    <property type="entry name" value="Helix hairpin bin"/>
    <property type="match status" value="1"/>
</dbReference>
<dbReference type="AlphaFoldDB" id="A0A9Y2AIT8"/>